<reference evidence="9 10" key="1">
    <citation type="submission" date="2019-02" db="EMBL/GenBank/DDBJ databases">
        <title>Deep-cultivation of Planctomycetes and their phenomic and genomic characterization uncovers novel biology.</title>
        <authorList>
            <person name="Wiegand S."/>
            <person name="Jogler M."/>
            <person name="Boedeker C."/>
            <person name="Pinto D."/>
            <person name="Vollmers J."/>
            <person name="Rivas-Marin E."/>
            <person name="Kohn T."/>
            <person name="Peeters S.H."/>
            <person name="Heuer A."/>
            <person name="Rast P."/>
            <person name="Oberbeckmann S."/>
            <person name="Bunk B."/>
            <person name="Jeske O."/>
            <person name="Meyerdierks A."/>
            <person name="Storesund J.E."/>
            <person name="Kallscheuer N."/>
            <person name="Luecker S."/>
            <person name="Lage O.M."/>
            <person name="Pohl T."/>
            <person name="Merkel B.J."/>
            <person name="Hornburger P."/>
            <person name="Mueller R.-W."/>
            <person name="Bruemmer F."/>
            <person name="Labrenz M."/>
            <person name="Spormann A.M."/>
            <person name="Op den Camp H."/>
            <person name="Overmann J."/>
            <person name="Amann R."/>
            <person name="Jetten M.S.M."/>
            <person name="Mascher T."/>
            <person name="Medema M.H."/>
            <person name="Devos D.P."/>
            <person name="Kaster A.-K."/>
            <person name="Ovreas L."/>
            <person name="Rohde M."/>
            <person name="Galperin M.Y."/>
            <person name="Jogler C."/>
        </authorList>
    </citation>
    <scope>NUCLEOTIDE SEQUENCE [LARGE SCALE GENOMIC DNA]</scope>
    <source>
        <strain evidence="9 10">Pan181</strain>
    </source>
</reference>
<dbReference type="GO" id="GO:0050661">
    <property type="term" value="F:NADP binding"/>
    <property type="evidence" value="ECO:0007669"/>
    <property type="project" value="InterPro"/>
</dbReference>
<keyword evidence="10" id="KW-1185">Reference proteome</keyword>
<dbReference type="KEGG" id="amuc:Pan181_15640"/>
<dbReference type="PANTHER" id="PTHR48069:SF3">
    <property type="entry name" value="DIHYDROFOLATE REDUCTASE"/>
    <property type="match status" value="1"/>
</dbReference>
<dbReference type="RefSeq" id="WP_145246243.1">
    <property type="nucleotide sequence ID" value="NZ_CP036278.1"/>
</dbReference>
<gene>
    <name evidence="9" type="primary">dfrA</name>
    <name evidence="9" type="ORF">Pan181_15640</name>
</gene>
<keyword evidence="5" id="KW-0521">NADP</keyword>
<dbReference type="GO" id="GO:0006730">
    <property type="term" value="P:one-carbon metabolic process"/>
    <property type="evidence" value="ECO:0007669"/>
    <property type="project" value="UniProtKB-KW"/>
</dbReference>
<dbReference type="GO" id="GO:0046655">
    <property type="term" value="P:folic acid metabolic process"/>
    <property type="evidence" value="ECO:0007669"/>
    <property type="project" value="TreeGrafter"/>
</dbReference>
<dbReference type="PRINTS" id="PR00070">
    <property type="entry name" value="DHFR"/>
</dbReference>
<proteinExistence type="inferred from homology"/>
<dbReference type="GO" id="GO:0046654">
    <property type="term" value="P:tetrahydrofolate biosynthetic process"/>
    <property type="evidence" value="ECO:0007669"/>
    <property type="project" value="UniProtKB-UniPathway"/>
</dbReference>
<comment type="function">
    <text evidence="7">Key enzyme in folate metabolism. Catalyzes an essential reaction for de novo glycine and purine synthesis, and for DNA precursor synthesis.</text>
</comment>
<evidence type="ECO:0000256" key="2">
    <source>
        <dbReference type="ARBA" id="ARBA00009539"/>
    </source>
</evidence>
<evidence type="ECO:0000256" key="4">
    <source>
        <dbReference type="ARBA" id="ARBA00022563"/>
    </source>
</evidence>
<dbReference type="GO" id="GO:0004146">
    <property type="term" value="F:dihydrofolate reductase activity"/>
    <property type="evidence" value="ECO:0007669"/>
    <property type="project" value="UniProtKB-EC"/>
</dbReference>
<protein>
    <recommendedName>
        <fullName evidence="3">dihydrofolate reductase</fullName>
        <ecNumber evidence="3">1.5.1.3</ecNumber>
    </recommendedName>
</protein>
<evidence type="ECO:0000256" key="6">
    <source>
        <dbReference type="ARBA" id="ARBA00023002"/>
    </source>
</evidence>
<evidence type="ECO:0000313" key="9">
    <source>
        <dbReference type="EMBL" id="QDU55375.1"/>
    </source>
</evidence>
<evidence type="ECO:0000256" key="5">
    <source>
        <dbReference type="ARBA" id="ARBA00022857"/>
    </source>
</evidence>
<keyword evidence="6 9" id="KW-0560">Oxidoreductase</keyword>
<dbReference type="InterPro" id="IPR024072">
    <property type="entry name" value="DHFR-like_dom_sf"/>
</dbReference>
<dbReference type="SUPFAM" id="SSF53597">
    <property type="entry name" value="Dihydrofolate reductase-like"/>
    <property type="match status" value="1"/>
</dbReference>
<dbReference type="Proteomes" id="UP000315750">
    <property type="component" value="Chromosome"/>
</dbReference>
<dbReference type="GO" id="GO:0046452">
    <property type="term" value="P:dihydrofolate metabolic process"/>
    <property type="evidence" value="ECO:0007669"/>
    <property type="project" value="TreeGrafter"/>
</dbReference>
<dbReference type="PROSITE" id="PS51330">
    <property type="entry name" value="DHFR_2"/>
    <property type="match status" value="1"/>
</dbReference>
<feature type="domain" description="DHFR" evidence="8">
    <location>
        <begin position="1"/>
        <end position="158"/>
    </location>
</feature>
<dbReference type="InterPro" id="IPR012259">
    <property type="entry name" value="DHFR"/>
</dbReference>
<dbReference type="Pfam" id="PF00186">
    <property type="entry name" value="DHFR_1"/>
    <property type="match status" value="1"/>
</dbReference>
<dbReference type="PANTHER" id="PTHR48069">
    <property type="entry name" value="DIHYDROFOLATE REDUCTASE"/>
    <property type="match status" value="1"/>
</dbReference>
<comment type="pathway">
    <text evidence="1">Cofactor biosynthesis; tetrahydrofolate biosynthesis; 5,6,7,8-tetrahydrofolate from 7,8-dihydrofolate: step 1/1.</text>
</comment>
<evidence type="ECO:0000256" key="3">
    <source>
        <dbReference type="ARBA" id="ARBA00012856"/>
    </source>
</evidence>
<dbReference type="EC" id="1.5.1.3" evidence="3"/>
<dbReference type="OrthoDB" id="9804315at2"/>
<keyword evidence="4" id="KW-0554">One-carbon metabolism</keyword>
<organism evidence="9 10">
    <name type="scientific">Aeoliella mucimassa</name>
    <dbReference type="NCBI Taxonomy" id="2527972"/>
    <lineage>
        <taxon>Bacteria</taxon>
        <taxon>Pseudomonadati</taxon>
        <taxon>Planctomycetota</taxon>
        <taxon>Planctomycetia</taxon>
        <taxon>Pirellulales</taxon>
        <taxon>Lacipirellulaceae</taxon>
        <taxon>Aeoliella</taxon>
    </lineage>
</organism>
<dbReference type="InterPro" id="IPR001796">
    <property type="entry name" value="DHFR_dom"/>
</dbReference>
<name>A0A518AKW7_9BACT</name>
<accession>A0A518AKW7</accession>
<comment type="similarity">
    <text evidence="2">Belongs to the dihydrofolate reductase family.</text>
</comment>
<dbReference type="GO" id="GO:0005829">
    <property type="term" value="C:cytosol"/>
    <property type="evidence" value="ECO:0007669"/>
    <property type="project" value="TreeGrafter"/>
</dbReference>
<dbReference type="EMBL" id="CP036278">
    <property type="protein sequence ID" value="QDU55375.1"/>
    <property type="molecule type" value="Genomic_DNA"/>
</dbReference>
<evidence type="ECO:0000256" key="7">
    <source>
        <dbReference type="ARBA" id="ARBA00025067"/>
    </source>
</evidence>
<dbReference type="UniPathway" id="UPA00077">
    <property type="reaction ID" value="UER00158"/>
</dbReference>
<sequence length="158" mass="17704">MKIIAAMSENRVIGQGDGMPWDVPDEYQQYLEFVRGTTVLMGRRTFEIFGADTTADHIVVLSHTPRPVAGGAVCTNLQQALSTAAAYGKPIFSCGGASIYAQTIPLASEMLLSTIKGEHPGDTYFPEFNAFEWQVAEERDEEHYLFRRWVRRNQARNT</sequence>
<evidence type="ECO:0000256" key="1">
    <source>
        <dbReference type="ARBA" id="ARBA00004903"/>
    </source>
</evidence>
<dbReference type="AlphaFoldDB" id="A0A518AKW7"/>
<evidence type="ECO:0000313" key="10">
    <source>
        <dbReference type="Proteomes" id="UP000315750"/>
    </source>
</evidence>
<dbReference type="Gene3D" id="3.40.430.10">
    <property type="entry name" value="Dihydrofolate Reductase, subunit A"/>
    <property type="match status" value="1"/>
</dbReference>
<evidence type="ECO:0000259" key="8">
    <source>
        <dbReference type="PROSITE" id="PS51330"/>
    </source>
</evidence>
<dbReference type="CDD" id="cd00209">
    <property type="entry name" value="DHFR"/>
    <property type="match status" value="1"/>
</dbReference>